<reference evidence="8 9" key="1">
    <citation type="journal article" date="2022" name="Nat. Ecol. Evol.">
        <title>A masculinizing supergene underlies an exaggerated male reproductive morph in a spider.</title>
        <authorList>
            <person name="Hendrickx F."/>
            <person name="De Corte Z."/>
            <person name="Sonet G."/>
            <person name="Van Belleghem S.M."/>
            <person name="Kostlbacher S."/>
            <person name="Vangestel C."/>
        </authorList>
    </citation>
    <scope>NUCLEOTIDE SEQUENCE [LARGE SCALE GENOMIC DNA]</scope>
    <source>
        <strain evidence="8">W744_W776</strain>
    </source>
</reference>
<dbReference type="PANTHER" id="PTHR12316">
    <property type="entry name" value="NINJURIN-RELATED"/>
    <property type="match status" value="1"/>
</dbReference>
<evidence type="ECO:0000256" key="4">
    <source>
        <dbReference type="ARBA" id="ARBA00022889"/>
    </source>
</evidence>
<protein>
    <recommendedName>
        <fullName evidence="10">Ninjurin-1</fullName>
    </recommendedName>
</protein>
<evidence type="ECO:0008006" key="10">
    <source>
        <dbReference type="Google" id="ProtNLM"/>
    </source>
</evidence>
<sequence>MTSEEDLLGEDMVASCRPYQDVIAINELEELDTFDIGNRRRKFIPEKEERFPWLREIRPEDDFMRFFRKKNGNGEGKPANTVLDANVYATKKTIAQGLLDVALLTANASQLKYLLQVGKEHEFYYVMLTLISLSIILQMCLGTVLLIKARCDINDQCQQQRADRLNNASLWIVFVSTVIHAFLSVFHIEPNHQRSFEFYANMSRQYQARMS</sequence>
<dbReference type="EMBL" id="JAFNEN010000277">
    <property type="protein sequence ID" value="KAG8187172.1"/>
    <property type="molecule type" value="Genomic_DNA"/>
</dbReference>
<dbReference type="GO" id="GO:0016020">
    <property type="term" value="C:membrane"/>
    <property type="evidence" value="ECO:0007669"/>
    <property type="project" value="UniProtKB-SubCell"/>
</dbReference>
<evidence type="ECO:0000313" key="8">
    <source>
        <dbReference type="EMBL" id="KAG8187172.1"/>
    </source>
</evidence>
<dbReference type="GO" id="GO:0007155">
    <property type="term" value="P:cell adhesion"/>
    <property type="evidence" value="ECO:0007669"/>
    <property type="project" value="UniProtKB-KW"/>
</dbReference>
<proteinExistence type="inferred from homology"/>
<keyword evidence="5 7" id="KW-1133">Transmembrane helix</keyword>
<keyword evidence="9" id="KW-1185">Reference proteome</keyword>
<dbReference type="AlphaFoldDB" id="A0AAV6UTQ0"/>
<accession>A0AAV6UTQ0</accession>
<dbReference type="Pfam" id="PF04923">
    <property type="entry name" value="Ninjurin"/>
    <property type="match status" value="1"/>
</dbReference>
<evidence type="ECO:0000256" key="7">
    <source>
        <dbReference type="SAM" id="Phobius"/>
    </source>
</evidence>
<evidence type="ECO:0000256" key="1">
    <source>
        <dbReference type="ARBA" id="ARBA00004141"/>
    </source>
</evidence>
<dbReference type="Proteomes" id="UP000827092">
    <property type="component" value="Unassembled WGS sequence"/>
</dbReference>
<feature type="transmembrane region" description="Helical" evidence="7">
    <location>
        <begin position="123"/>
        <end position="147"/>
    </location>
</feature>
<comment type="caution">
    <text evidence="8">The sequence shown here is derived from an EMBL/GenBank/DDBJ whole genome shotgun (WGS) entry which is preliminary data.</text>
</comment>
<keyword evidence="3 7" id="KW-0812">Transmembrane</keyword>
<keyword evidence="6 7" id="KW-0472">Membrane</keyword>
<evidence type="ECO:0000313" key="9">
    <source>
        <dbReference type="Proteomes" id="UP000827092"/>
    </source>
</evidence>
<name>A0AAV6UTQ0_9ARAC</name>
<evidence type="ECO:0000256" key="2">
    <source>
        <dbReference type="ARBA" id="ARBA00008141"/>
    </source>
</evidence>
<dbReference type="GO" id="GO:0042246">
    <property type="term" value="P:tissue regeneration"/>
    <property type="evidence" value="ECO:0007669"/>
    <property type="project" value="InterPro"/>
</dbReference>
<comment type="subcellular location">
    <subcellularLocation>
        <location evidence="1">Membrane</location>
        <topology evidence="1">Multi-pass membrane protein</topology>
    </subcellularLocation>
</comment>
<comment type="similarity">
    <text evidence="2">Belongs to the ninjurin family.</text>
</comment>
<gene>
    <name evidence="8" type="ORF">JTE90_020045</name>
</gene>
<keyword evidence="4" id="KW-0130">Cell adhesion</keyword>
<evidence type="ECO:0000256" key="6">
    <source>
        <dbReference type="ARBA" id="ARBA00023136"/>
    </source>
</evidence>
<feature type="transmembrane region" description="Helical" evidence="7">
    <location>
        <begin position="168"/>
        <end position="188"/>
    </location>
</feature>
<organism evidence="8 9">
    <name type="scientific">Oedothorax gibbosus</name>
    <dbReference type="NCBI Taxonomy" id="931172"/>
    <lineage>
        <taxon>Eukaryota</taxon>
        <taxon>Metazoa</taxon>
        <taxon>Ecdysozoa</taxon>
        <taxon>Arthropoda</taxon>
        <taxon>Chelicerata</taxon>
        <taxon>Arachnida</taxon>
        <taxon>Araneae</taxon>
        <taxon>Araneomorphae</taxon>
        <taxon>Entelegynae</taxon>
        <taxon>Araneoidea</taxon>
        <taxon>Linyphiidae</taxon>
        <taxon>Erigoninae</taxon>
        <taxon>Oedothorax</taxon>
    </lineage>
</organism>
<dbReference type="PANTHER" id="PTHR12316:SF17">
    <property type="entry name" value="NINJURIN C, ISOFORM D"/>
    <property type="match status" value="1"/>
</dbReference>
<dbReference type="InterPro" id="IPR007007">
    <property type="entry name" value="Ninjurin"/>
</dbReference>
<evidence type="ECO:0000256" key="3">
    <source>
        <dbReference type="ARBA" id="ARBA00022692"/>
    </source>
</evidence>
<evidence type="ECO:0000256" key="5">
    <source>
        <dbReference type="ARBA" id="ARBA00022989"/>
    </source>
</evidence>